<dbReference type="EMBL" id="FOTR01000002">
    <property type="protein sequence ID" value="SFL61910.1"/>
    <property type="molecule type" value="Genomic_DNA"/>
</dbReference>
<protein>
    <submittedName>
        <fullName evidence="2">Uncharacterized protein</fullName>
    </submittedName>
</protein>
<evidence type="ECO:0000256" key="1">
    <source>
        <dbReference type="SAM" id="Phobius"/>
    </source>
</evidence>
<evidence type="ECO:0000313" key="2">
    <source>
        <dbReference type="EMBL" id="SFL61910.1"/>
    </source>
</evidence>
<name>A0A1I4J5T7_9BACI</name>
<organism evidence="2 3">
    <name type="scientific">Gracilibacillus orientalis</name>
    <dbReference type="NCBI Taxonomy" id="334253"/>
    <lineage>
        <taxon>Bacteria</taxon>
        <taxon>Bacillati</taxon>
        <taxon>Bacillota</taxon>
        <taxon>Bacilli</taxon>
        <taxon>Bacillales</taxon>
        <taxon>Bacillaceae</taxon>
        <taxon>Gracilibacillus</taxon>
    </lineage>
</organism>
<gene>
    <name evidence="2" type="ORF">SAMN04487943_102482</name>
</gene>
<evidence type="ECO:0000313" key="3">
    <source>
        <dbReference type="Proteomes" id="UP000198565"/>
    </source>
</evidence>
<dbReference type="STRING" id="334253.SAMN04487943_102482"/>
<keyword evidence="1" id="KW-0472">Membrane</keyword>
<dbReference type="RefSeq" id="WP_091482355.1">
    <property type="nucleotide sequence ID" value="NZ_FOTR01000002.1"/>
</dbReference>
<dbReference type="Proteomes" id="UP000198565">
    <property type="component" value="Unassembled WGS sequence"/>
</dbReference>
<proteinExistence type="predicted"/>
<reference evidence="3" key="1">
    <citation type="submission" date="2016-10" db="EMBL/GenBank/DDBJ databases">
        <authorList>
            <person name="Varghese N."/>
            <person name="Submissions S."/>
        </authorList>
    </citation>
    <scope>NUCLEOTIDE SEQUENCE [LARGE SCALE GENOMIC DNA]</scope>
    <source>
        <strain evidence="3">CGMCC 1.4250</strain>
    </source>
</reference>
<sequence>MKRNLVNKKSIFTLGLVLVTITIFLYKYYESISYFGFVEVRDLKYFNNEFTVTFEGDFGVKTSVFAENDYFNIIENDKARESNIAEIWDYLSEGESLHVLVEAYSNRSQFDLEKIYID</sequence>
<keyword evidence="1" id="KW-0812">Transmembrane</keyword>
<dbReference type="AlphaFoldDB" id="A0A1I4J5T7"/>
<dbReference type="OrthoDB" id="2970684at2"/>
<accession>A0A1I4J5T7</accession>
<keyword evidence="3" id="KW-1185">Reference proteome</keyword>
<keyword evidence="1" id="KW-1133">Transmembrane helix</keyword>
<feature type="transmembrane region" description="Helical" evidence="1">
    <location>
        <begin position="12"/>
        <end position="29"/>
    </location>
</feature>